<feature type="transmembrane region" description="Helical" evidence="13">
    <location>
        <begin position="172"/>
        <end position="194"/>
    </location>
</feature>
<dbReference type="EMBL" id="QEQK01000002">
    <property type="protein sequence ID" value="PWN57444.1"/>
    <property type="molecule type" value="Genomic_DNA"/>
</dbReference>
<keyword evidence="5 12" id="KW-0813">Transport</keyword>
<evidence type="ECO:0000313" key="15">
    <source>
        <dbReference type="Proteomes" id="UP000251800"/>
    </source>
</evidence>
<dbReference type="GO" id="GO:0015232">
    <property type="term" value="F:heme transmembrane transporter activity"/>
    <property type="evidence" value="ECO:0007669"/>
    <property type="project" value="InterPro"/>
</dbReference>
<keyword evidence="9 12" id="KW-0201">Cytochrome c-type biogenesis</keyword>
<dbReference type="InterPro" id="IPR003544">
    <property type="entry name" value="Cyt_c_biogenesis_CcmB"/>
</dbReference>
<protein>
    <recommendedName>
        <fullName evidence="4 12">Heme exporter protein B</fullName>
    </recommendedName>
</protein>
<evidence type="ECO:0000256" key="5">
    <source>
        <dbReference type="ARBA" id="ARBA00022448"/>
    </source>
</evidence>
<dbReference type="PRINTS" id="PR01414">
    <property type="entry name" value="CCMBBIOGNSIS"/>
</dbReference>
<dbReference type="GO" id="GO:0005886">
    <property type="term" value="C:plasma membrane"/>
    <property type="evidence" value="ECO:0007669"/>
    <property type="project" value="UniProtKB-SubCell"/>
</dbReference>
<feature type="transmembrane region" description="Helical" evidence="13">
    <location>
        <begin position="114"/>
        <end position="135"/>
    </location>
</feature>
<dbReference type="PIRSF" id="PIRSF002764">
    <property type="entry name" value="CcmB"/>
    <property type="match status" value="1"/>
</dbReference>
<dbReference type="PANTHER" id="PTHR30070:SF1">
    <property type="entry name" value="CYTOCHROME C BIOGENESIS B-RELATED"/>
    <property type="match status" value="1"/>
</dbReference>
<comment type="function">
    <text evidence="1 12">Required for the export of heme to the periplasm for the biogenesis of c-type cytochromes.</text>
</comment>
<organism evidence="14 15">
    <name type="scientific">Abyssibacter profundi</name>
    <dbReference type="NCBI Taxonomy" id="2182787"/>
    <lineage>
        <taxon>Bacteria</taxon>
        <taxon>Pseudomonadati</taxon>
        <taxon>Pseudomonadota</taxon>
        <taxon>Gammaproteobacteria</taxon>
        <taxon>Chromatiales</taxon>
        <taxon>Oceanococcaceae</taxon>
        <taxon>Abyssibacter</taxon>
    </lineage>
</organism>
<evidence type="ECO:0000256" key="9">
    <source>
        <dbReference type="ARBA" id="ARBA00022748"/>
    </source>
</evidence>
<evidence type="ECO:0000256" key="6">
    <source>
        <dbReference type="ARBA" id="ARBA00022475"/>
    </source>
</evidence>
<feature type="transmembrane region" description="Helical" evidence="13">
    <location>
        <begin position="206"/>
        <end position="228"/>
    </location>
</feature>
<dbReference type="GO" id="GO:0017004">
    <property type="term" value="P:cytochrome complex assembly"/>
    <property type="evidence" value="ECO:0007669"/>
    <property type="project" value="UniProtKB-KW"/>
</dbReference>
<evidence type="ECO:0000256" key="4">
    <source>
        <dbReference type="ARBA" id="ARBA00016452"/>
    </source>
</evidence>
<name>A0A363UPR7_9GAMM</name>
<comment type="subcellular location">
    <subcellularLocation>
        <location evidence="2">Cell inner membrane</location>
        <topology evidence="2">Multi-pass membrane protein</topology>
    </subcellularLocation>
</comment>
<evidence type="ECO:0000256" key="11">
    <source>
        <dbReference type="ARBA" id="ARBA00023136"/>
    </source>
</evidence>
<keyword evidence="7 12" id="KW-0997">Cell inner membrane</keyword>
<evidence type="ECO:0000313" key="14">
    <source>
        <dbReference type="EMBL" id="PWN57444.1"/>
    </source>
</evidence>
<dbReference type="Proteomes" id="UP000251800">
    <property type="component" value="Unassembled WGS sequence"/>
</dbReference>
<dbReference type="NCBIfam" id="TIGR01190">
    <property type="entry name" value="ccmB"/>
    <property type="match status" value="1"/>
</dbReference>
<keyword evidence="10 13" id="KW-1133">Transmembrane helix</keyword>
<evidence type="ECO:0000256" key="1">
    <source>
        <dbReference type="ARBA" id="ARBA00002442"/>
    </source>
</evidence>
<evidence type="ECO:0000256" key="3">
    <source>
        <dbReference type="ARBA" id="ARBA00010544"/>
    </source>
</evidence>
<dbReference type="PANTHER" id="PTHR30070">
    <property type="entry name" value="HEME EXPORTER PROTEIN B"/>
    <property type="match status" value="1"/>
</dbReference>
<feature type="transmembrane region" description="Helical" evidence="13">
    <location>
        <begin position="58"/>
        <end position="79"/>
    </location>
</feature>
<evidence type="ECO:0000256" key="8">
    <source>
        <dbReference type="ARBA" id="ARBA00022692"/>
    </source>
</evidence>
<evidence type="ECO:0000256" key="7">
    <source>
        <dbReference type="ARBA" id="ARBA00022519"/>
    </source>
</evidence>
<dbReference type="InterPro" id="IPR026031">
    <property type="entry name" value="Cyt_c_CcmB_bac"/>
</dbReference>
<keyword evidence="15" id="KW-1185">Reference proteome</keyword>
<reference evidence="14 15" key="1">
    <citation type="submission" date="2018-05" db="EMBL/GenBank/DDBJ databases">
        <title>Abyssibacter profundi OUC007T gen. nov., sp. nov, a marine bacterium isolated from seawater of the Mariana Trench.</title>
        <authorList>
            <person name="Zhou S."/>
        </authorList>
    </citation>
    <scope>NUCLEOTIDE SEQUENCE [LARGE SCALE GENOMIC DNA]</scope>
    <source>
        <strain evidence="14 15">OUC007</strain>
    </source>
</reference>
<keyword evidence="11 12" id="KW-0472">Membrane</keyword>
<gene>
    <name evidence="14" type="primary">ccmB</name>
    <name evidence="14" type="ORF">DEH80_02855</name>
</gene>
<dbReference type="Pfam" id="PF03379">
    <property type="entry name" value="CcmB"/>
    <property type="match status" value="1"/>
</dbReference>
<dbReference type="GO" id="GO:1903607">
    <property type="term" value="P:cytochrome c biosynthetic process"/>
    <property type="evidence" value="ECO:0007669"/>
    <property type="project" value="TreeGrafter"/>
</dbReference>
<comment type="similarity">
    <text evidence="3 12">Belongs to the CcmB/CycW/HelB family.</text>
</comment>
<comment type="caution">
    <text evidence="14">The sequence shown here is derived from an EMBL/GenBank/DDBJ whole genome shotgun (WGS) entry which is preliminary data.</text>
</comment>
<accession>A0A363UPR7</accession>
<feature type="transmembrane region" description="Helical" evidence="13">
    <location>
        <begin position="141"/>
        <end position="165"/>
    </location>
</feature>
<evidence type="ECO:0000256" key="10">
    <source>
        <dbReference type="ARBA" id="ARBA00022989"/>
    </source>
</evidence>
<keyword evidence="8 13" id="KW-0812">Transmembrane</keyword>
<feature type="transmembrane region" description="Helical" evidence="13">
    <location>
        <begin position="91"/>
        <end position="107"/>
    </location>
</feature>
<dbReference type="AlphaFoldDB" id="A0A363UPR7"/>
<keyword evidence="6 12" id="KW-1003">Cell membrane</keyword>
<evidence type="ECO:0000256" key="12">
    <source>
        <dbReference type="PIRNR" id="PIRNR002764"/>
    </source>
</evidence>
<proteinExistence type="inferred from homology"/>
<evidence type="ECO:0000256" key="2">
    <source>
        <dbReference type="ARBA" id="ARBA00004429"/>
    </source>
</evidence>
<evidence type="ECO:0000256" key="13">
    <source>
        <dbReference type="SAM" id="Phobius"/>
    </source>
</evidence>
<sequence length="233" mass="24237">MHAASICCPPSPVNLWIAVWSREWQLLFRQLQDLLQPLVYFAMVVMIVPLGTDPSADVLARLAPAVVWMAVVLAVVLSLDRLFRDDARDGTLAVLLTAPTPLWWVLLAKLLAHWLGLGLLLTMAAPLAGAAYGLAAPAVGVLLLTVLAGSLGLMALGMVAGALTVGVRNGGVLVAIILLPLYVPLLVFGAGAVGAVQSGFEGGGPVYFVAALSVLYATLAPPLAAVALRLSYD</sequence>
<feature type="transmembrane region" description="Helical" evidence="13">
    <location>
        <begin position="34"/>
        <end position="51"/>
    </location>
</feature>